<sequence length="555" mass="61998">MLWVVGAVLAGLLLGYVFSGWLTLRLLGLGHVPMQLDTYYTYLAAMDLPQVQPYVGRIRLAGVLGFGLPLLLCLGVLYLLLRDKGQQLHGDARFATAGDLSSAGLFKKEKTGIVVGKFGGRLVRLSGQQFAILAAPTRSGKGVGVVIPNLLDYQESMVVLDIKQENYDLTSGWRASQGQKVFLFNPFAEDRRTHRWNPLTYVSADPAFRVSDLMAIAAMLYPDGSDDQKFWVSQARNAFMAFSLYLFENRDDEIAIGFPAGAAPTLGAIYRLSSGDGTDLRKFLQQLAQRPFLSDKSRQAFANLLSQADETFASIMGTFKEPLNAWINPVLDAATSADDFDLTALRKQRMTIYIGIQPNKLAESRLIINLFFSQIINLNTRELPQANPELKHQVLLLMDEFTAIGRVDIIASAVSYMAGYNVRLLPIIQSMAQLDATYGRDVSRTIITNHALQILYAPREQQDANDYSEMLGYTTIRKRNKSHSNGPSNSVTTSHSEERRALMLPQELKAMGNDSEVFLYEGIPHPVKCDKIRYYKDRYFTSRLLPKIDVPLIRV</sequence>
<comment type="caution">
    <text evidence="9">The sequence shown here is derived from an EMBL/GenBank/DDBJ whole genome shotgun (WGS) entry which is preliminary data.</text>
</comment>
<dbReference type="InterPro" id="IPR003688">
    <property type="entry name" value="TraG/VirD4"/>
</dbReference>
<comment type="subcellular location">
    <subcellularLocation>
        <location evidence="1">Cell membrane</location>
        <topology evidence="1">Multi-pass membrane protein</topology>
    </subcellularLocation>
</comment>
<keyword evidence="6 8" id="KW-0472">Membrane</keyword>
<dbReference type="AlphaFoldDB" id="A0A0R0D430"/>
<proteinExistence type="inferred from homology"/>
<dbReference type="InterPro" id="IPR051539">
    <property type="entry name" value="T4SS-coupling_protein"/>
</dbReference>
<comment type="similarity">
    <text evidence="2">Belongs to the VirD4/TraG family.</text>
</comment>
<evidence type="ECO:0000313" key="10">
    <source>
        <dbReference type="Proteomes" id="UP000050956"/>
    </source>
</evidence>
<evidence type="ECO:0000256" key="5">
    <source>
        <dbReference type="ARBA" id="ARBA00022989"/>
    </source>
</evidence>
<dbReference type="OrthoDB" id="9759295at2"/>
<keyword evidence="4 8" id="KW-0812">Transmembrane</keyword>
<evidence type="ECO:0008006" key="11">
    <source>
        <dbReference type="Google" id="ProtNLM"/>
    </source>
</evidence>
<dbReference type="STRING" id="336566.ABB30_10305"/>
<evidence type="ECO:0000256" key="1">
    <source>
        <dbReference type="ARBA" id="ARBA00004651"/>
    </source>
</evidence>
<dbReference type="Gene3D" id="3.40.50.300">
    <property type="entry name" value="P-loop containing nucleotide triphosphate hydrolases"/>
    <property type="match status" value="1"/>
</dbReference>
<evidence type="ECO:0000256" key="6">
    <source>
        <dbReference type="ARBA" id="ARBA00023136"/>
    </source>
</evidence>
<dbReference type="PANTHER" id="PTHR37937:SF1">
    <property type="entry name" value="CONJUGATIVE TRANSFER: DNA TRANSPORT"/>
    <property type="match status" value="1"/>
</dbReference>
<evidence type="ECO:0000256" key="2">
    <source>
        <dbReference type="ARBA" id="ARBA00008806"/>
    </source>
</evidence>
<dbReference type="CDD" id="cd01127">
    <property type="entry name" value="TrwB_TraG_TraD_VirD4"/>
    <property type="match status" value="1"/>
</dbReference>
<accession>A0A0R0D430</accession>
<reference evidence="9 10" key="1">
    <citation type="submission" date="2015-05" db="EMBL/GenBank/DDBJ databases">
        <title>Genome sequencing and analysis of members of genus Stenotrophomonas.</title>
        <authorList>
            <person name="Patil P.P."/>
            <person name="Midha S."/>
            <person name="Patil P.B."/>
        </authorList>
    </citation>
    <scope>NUCLEOTIDE SEQUENCE [LARGE SCALE GENOMIC DNA]</scope>
    <source>
        <strain evidence="9 10">DSM 24757</strain>
    </source>
</reference>
<dbReference type="GO" id="GO:0005886">
    <property type="term" value="C:plasma membrane"/>
    <property type="evidence" value="ECO:0007669"/>
    <property type="project" value="UniProtKB-SubCell"/>
</dbReference>
<evidence type="ECO:0000313" key="9">
    <source>
        <dbReference type="EMBL" id="KRG76192.1"/>
    </source>
</evidence>
<dbReference type="RefSeq" id="WP_057638214.1">
    <property type="nucleotide sequence ID" value="NZ_LDJM01000025.1"/>
</dbReference>
<feature type="compositionally biased region" description="Polar residues" evidence="7">
    <location>
        <begin position="483"/>
        <end position="494"/>
    </location>
</feature>
<keyword evidence="5 8" id="KW-1133">Transmembrane helix</keyword>
<dbReference type="SUPFAM" id="SSF52540">
    <property type="entry name" value="P-loop containing nucleoside triphosphate hydrolases"/>
    <property type="match status" value="1"/>
</dbReference>
<feature type="region of interest" description="Disordered" evidence="7">
    <location>
        <begin position="478"/>
        <end position="498"/>
    </location>
</feature>
<dbReference type="PANTHER" id="PTHR37937">
    <property type="entry name" value="CONJUGATIVE TRANSFER: DNA TRANSPORT"/>
    <property type="match status" value="1"/>
</dbReference>
<dbReference type="InterPro" id="IPR027417">
    <property type="entry name" value="P-loop_NTPase"/>
</dbReference>
<evidence type="ECO:0000256" key="4">
    <source>
        <dbReference type="ARBA" id="ARBA00022692"/>
    </source>
</evidence>
<dbReference type="PATRIC" id="fig|336566.3.peg.1483"/>
<name>A0A0R0D430_9GAMM</name>
<dbReference type="Pfam" id="PF02534">
    <property type="entry name" value="T4SS-DNA_transf"/>
    <property type="match status" value="1"/>
</dbReference>
<gene>
    <name evidence="9" type="ORF">ABB30_10305</name>
</gene>
<feature type="transmembrane region" description="Helical" evidence="8">
    <location>
        <begin position="58"/>
        <end position="81"/>
    </location>
</feature>
<evidence type="ECO:0000256" key="7">
    <source>
        <dbReference type="SAM" id="MobiDB-lite"/>
    </source>
</evidence>
<evidence type="ECO:0000256" key="3">
    <source>
        <dbReference type="ARBA" id="ARBA00022475"/>
    </source>
</evidence>
<keyword evidence="3" id="KW-1003">Cell membrane</keyword>
<dbReference type="EMBL" id="LDJM01000025">
    <property type="protein sequence ID" value="KRG76192.1"/>
    <property type="molecule type" value="Genomic_DNA"/>
</dbReference>
<protein>
    <recommendedName>
        <fullName evidence="11">Type VI secretion protein</fullName>
    </recommendedName>
</protein>
<dbReference type="Proteomes" id="UP000050956">
    <property type="component" value="Unassembled WGS sequence"/>
</dbReference>
<organism evidence="9 10">
    <name type="scientific">Stenotrophomonas ginsengisoli</name>
    <dbReference type="NCBI Taxonomy" id="336566"/>
    <lineage>
        <taxon>Bacteria</taxon>
        <taxon>Pseudomonadati</taxon>
        <taxon>Pseudomonadota</taxon>
        <taxon>Gammaproteobacteria</taxon>
        <taxon>Lysobacterales</taxon>
        <taxon>Lysobacteraceae</taxon>
        <taxon>Stenotrophomonas</taxon>
    </lineage>
</organism>
<evidence type="ECO:0000256" key="8">
    <source>
        <dbReference type="SAM" id="Phobius"/>
    </source>
</evidence>
<keyword evidence="10" id="KW-1185">Reference proteome</keyword>